<protein>
    <submittedName>
        <fullName evidence="2">Uncharacterized protein</fullName>
    </submittedName>
</protein>
<dbReference type="Proteomes" id="UP000265515">
    <property type="component" value="Unassembled WGS sequence"/>
</dbReference>
<evidence type="ECO:0000313" key="3">
    <source>
        <dbReference type="Proteomes" id="UP000265515"/>
    </source>
</evidence>
<sequence length="81" mass="9740">MRQRARGKERATKSTRRRERGGRSVFRSYIMDVLVVVEWTRMLVYSVRRNGGGRERWELEAWRIWWSRACRAGSSVQEFCS</sequence>
<keyword evidence="3" id="KW-1185">Reference proteome</keyword>
<evidence type="ECO:0000256" key="1">
    <source>
        <dbReference type="SAM" id="MobiDB-lite"/>
    </source>
</evidence>
<gene>
    <name evidence="2" type="ORF">CBR_g24128</name>
</gene>
<dbReference type="AlphaFoldDB" id="A0A388L616"/>
<feature type="compositionally biased region" description="Basic and acidic residues" evidence="1">
    <location>
        <begin position="1"/>
        <end position="12"/>
    </location>
</feature>
<dbReference type="Gramene" id="GBG77682">
    <property type="protein sequence ID" value="GBG77682"/>
    <property type="gene ID" value="CBR_g24128"/>
</dbReference>
<evidence type="ECO:0000313" key="2">
    <source>
        <dbReference type="EMBL" id="GBG77682.1"/>
    </source>
</evidence>
<proteinExistence type="predicted"/>
<feature type="region of interest" description="Disordered" evidence="1">
    <location>
        <begin position="1"/>
        <end position="21"/>
    </location>
</feature>
<dbReference type="EMBL" id="BFEA01000274">
    <property type="protein sequence ID" value="GBG77682.1"/>
    <property type="molecule type" value="Genomic_DNA"/>
</dbReference>
<comment type="caution">
    <text evidence="2">The sequence shown here is derived from an EMBL/GenBank/DDBJ whole genome shotgun (WGS) entry which is preliminary data.</text>
</comment>
<reference evidence="2 3" key="1">
    <citation type="journal article" date="2018" name="Cell">
        <title>The Chara Genome: Secondary Complexity and Implications for Plant Terrestrialization.</title>
        <authorList>
            <person name="Nishiyama T."/>
            <person name="Sakayama H."/>
            <person name="Vries J.D."/>
            <person name="Buschmann H."/>
            <person name="Saint-Marcoux D."/>
            <person name="Ullrich K.K."/>
            <person name="Haas F.B."/>
            <person name="Vanderstraeten L."/>
            <person name="Becker D."/>
            <person name="Lang D."/>
            <person name="Vosolsobe S."/>
            <person name="Rombauts S."/>
            <person name="Wilhelmsson P.K.I."/>
            <person name="Janitza P."/>
            <person name="Kern R."/>
            <person name="Heyl A."/>
            <person name="Rumpler F."/>
            <person name="Villalobos L.I.A.C."/>
            <person name="Clay J.M."/>
            <person name="Skokan R."/>
            <person name="Toyoda A."/>
            <person name="Suzuki Y."/>
            <person name="Kagoshima H."/>
            <person name="Schijlen E."/>
            <person name="Tajeshwar N."/>
            <person name="Catarino B."/>
            <person name="Hetherington A.J."/>
            <person name="Saltykova A."/>
            <person name="Bonnot C."/>
            <person name="Breuninger H."/>
            <person name="Symeonidi A."/>
            <person name="Radhakrishnan G.V."/>
            <person name="Van Nieuwerburgh F."/>
            <person name="Deforce D."/>
            <person name="Chang C."/>
            <person name="Karol K.G."/>
            <person name="Hedrich R."/>
            <person name="Ulvskov P."/>
            <person name="Glockner G."/>
            <person name="Delwiche C.F."/>
            <person name="Petrasek J."/>
            <person name="Van de Peer Y."/>
            <person name="Friml J."/>
            <person name="Beilby M."/>
            <person name="Dolan L."/>
            <person name="Kohara Y."/>
            <person name="Sugano S."/>
            <person name="Fujiyama A."/>
            <person name="Delaux P.-M."/>
            <person name="Quint M."/>
            <person name="TheiBen G."/>
            <person name="Hagemann M."/>
            <person name="Harholt J."/>
            <person name="Dunand C."/>
            <person name="Zachgo S."/>
            <person name="Langdale J."/>
            <person name="Maumus F."/>
            <person name="Straeten D.V.D."/>
            <person name="Gould S.B."/>
            <person name="Rensing S.A."/>
        </authorList>
    </citation>
    <scope>NUCLEOTIDE SEQUENCE [LARGE SCALE GENOMIC DNA]</scope>
    <source>
        <strain evidence="2 3">S276</strain>
    </source>
</reference>
<name>A0A388L616_CHABU</name>
<accession>A0A388L616</accession>
<organism evidence="2 3">
    <name type="scientific">Chara braunii</name>
    <name type="common">Braun's stonewort</name>
    <dbReference type="NCBI Taxonomy" id="69332"/>
    <lineage>
        <taxon>Eukaryota</taxon>
        <taxon>Viridiplantae</taxon>
        <taxon>Streptophyta</taxon>
        <taxon>Charophyceae</taxon>
        <taxon>Charales</taxon>
        <taxon>Characeae</taxon>
        <taxon>Chara</taxon>
    </lineage>
</organism>